<feature type="domain" description="Lipocalin/cytosolic fatty-acid binding" evidence="3">
    <location>
        <begin position="55"/>
        <end position="197"/>
    </location>
</feature>
<evidence type="ECO:0000256" key="2">
    <source>
        <dbReference type="PIRNR" id="PIRNR036893"/>
    </source>
</evidence>
<feature type="signal peptide" evidence="2">
    <location>
        <begin position="1"/>
        <end position="39"/>
    </location>
</feature>
<dbReference type="SUPFAM" id="SSF50814">
    <property type="entry name" value="Lipocalins"/>
    <property type="match status" value="1"/>
</dbReference>
<evidence type="ECO:0000256" key="1">
    <source>
        <dbReference type="ARBA" id="ARBA00006889"/>
    </source>
</evidence>
<comment type="similarity">
    <text evidence="1 2">Belongs to the calycin superfamily. Lipocalin family.</text>
</comment>
<dbReference type="CDD" id="cd19438">
    <property type="entry name" value="lipocalin_Blc-like"/>
    <property type="match status" value="1"/>
</dbReference>
<dbReference type="PANTHER" id="PTHR10612">
    <property type="entry name" value="APOLIPOPROTEIN D"/>
    <property type="match status" value="1"/>
</dbReference>
<dbReference type="InterPro" id="IPR047202">
    <property type="entry name" value="Lipocalin_Blc-like_dom"/>
</dbReference>
<name>A0ABW7JL63_9NOCA</name>
<dbReference type="InterPro" id="IPR012674">
    <property type="entry name" value="Calycin"/>
</dbReference>
<keyword evidence="2" id="KW-0732">Signal</keyword>
<dbReference type="Gene3D" id="2.40.128.20">
    <property type="match status" value="1"/>
</dbReference>
<dbReference type="EMBL" id="JBIMSO010000045">
    <property type="protein sequence ID" value="MFH5208736.1"/>
    <property type="molecule type" value="Genomic_DNA"/>
</dbReference>
<organism evidence="4 5">
    <name type="scientific">Antrihabitans spumae</name>
    <dbReference type="NCBI Taxonomy" id="3373370"/>
    <lineage>
        <taxon>Bacteria</taxon>
        <taxon>Bacillati</taxon>
        <taxon>Actinomycetota</taxon>
        <taxon>Actinomycetes</taxon>
        <taxon>Mycobacteriales</taxon>
        <taxon>Nocardiaceae</taxon>
        <taxon>Antrihabitans</taxon>
    </lineage>
</organism>
<dbReference type="PIRSF" id="PIRSF036893">
    <property type="entry name" value="Lipocalin_ApoD"/>
    <property type="match status" value="1"/>
</dbReference>
<comment type="caution">
    <text evidence="4">The sequence shown here is derived from an EMBL/GenBank/DDBJ whole genome shotgun (WGS) entry which is preliminary data.</text>
</comment>
<dbReference type="InterPro" id="IPR000566">
    <property type="entry name" value="Lipocln_cytosolic_FA-bd_dom"/>
</dbReference>
<dbReference type="Pfam" id="PF08212">
    <property type="entry name" value="Lipocalin_2"/>
    <property type="match status" value="1"/>
</dbReference>
<gene>
    <name evidence="4" type="ORF">ACHIPZ_11075</name>
</gene>
<reference evidence="4 5" key="1">
    <citation type="submission" date="2024-10" db="EMBL/GenBank/DDBJ databases">
        <authorList>
            <person name="Riesco R."/>
        </authorList>
    </citation>
    <scope>NUCLEOTIDE SEQUENCE [LARGE SCALE GENOMIC DNA]</scope>
    <source>
        <strain evidence="4 5">NCIMB 15449</strain>
    </source>
</reference>
<proteinExistence type="inferred from homology"/>
<feature type="chain" id="PRO_5045015727" evidence="2">
    <location>
        <begin position="40"/>
        <end position="215"/>
    </location>
</feature>
<dbReference type="Proteomes" id="UP001609175">
    <property type="component" value="Unassembled WGS sequence"/>
</dbReference>
<dbReference type="RefSeq" id="WP_395114264.1">
    <property type="nucleotide sequence ID" value="NZ_JBIMSO010000045.1"/>
</dbReference>
<dbReference type="InterPro" id="IPR022271">
    <property type="entry name" value="Lipocalin_ApoD"/>
</dbReference>
<evidence type="ECO:0000313" key="5">
    <source>
        <dbReference type="Proteomes" id="UP001609175"/>
    </source>
</evidence>
<protein>
    <submittedName>
        <fullName evidence="4">Lipocalin family protein</fullName>
    </submittedName>
</protein>
<sequence>MNLSPKVDSAQRFRRIRGLAVAGAVLIGAALAAAPTASAAPGTAAGQPLAPIASLNVERYLGDWNQVAAVPQPFNLVCARDTKANYQLIDPTNVRVENTCTTWTGQTNRIVGNARVTDPITNAQLHVSFPQIPLQNSADGPPNYIVTYIADDYSWALVGNPGRSAGFVLSRSPAVDAAQWQKIRSVVEDRGYNSCLVLTAPTPAGATDIRPLCTV</sequence>
<dbReference type="PANTHER" id="PTHR10612:SF34">
    <property type="entry name" value="APOLIPOPROTEIN D"/>
    <property type="match status" value="1"/>
</dbReference>
<evidence type="ECO:0000259" key="3">
    <source>
        <dbReference type="Pfam" id="PF08212"/>
    </source>
</evidence>
<accession>A0ABW7JL63</accession>
<evidence type="ECO:0000313" key="4">
    <source>
        <dbReference type="EMBL" id="MFH5208736.1"/>
    </source>
</evidence>